<dbReference type="AlphaFoldDB" id="A0A934RUF5"/>
<feature type="domain" description="Glycosyltransferase 2-like" evidence="2">
    <location>
        <begin position="29"/>
        <end position="175"/>
    </location>
</feature>
<evidence type="ECO:0000313" key="3">
    <source>
        <dbReference type="EMBL" id="MBK1876626.1"/>
    </source>
</evidence>
<evidence type="ECO:0000256" key="1">
    <source>
        <dbReference type="SAM" id="MobiDB-lite"/>
    </source>
</evidence>
<dbReference type="RefSeq" id="WP_200354842.1">
    <property type="nucleotide sequence ID" value="NZ_JAENIL010000010.1"/>
</dbReference>
<comment type="caution">
    <text evidence="3">The sequence shown here is derived from an EMBL/GenBank/DDBJ whole genome shotgun (WGS) entry which is preliminary data.</text>
</comment>
<dbReference type="Pfam" id="PF00535">
    <property type="entry name" value="Glycos_transf_2"/>
    <property type="match status" value="1"/>
</dbReference>
<sequence length="336" mass="37509">MSDQPHSSVPDPRLSTTDHRSSAASPKASIVIVNWNSKDYIAACLRSLEKHETIEDLQIIVVDGASYDGIEQLLGSEFPYVQFIQSPENIGFGRCNNLGVEQATSDYLLLLNPDTEFIAPTIDKMITWHRKLPQAGILCPRLLLTDGNLQYSSVQAAPTPLNQALGSEFLQKHFPKSKLWGTYPAYFRDPPTSVEAVSGAFMFMHTETFKSVGGFNPAYFMYAEDMDLCLQIRRAGLLNYHIPDTEVTHHGGGSSNKQISEFSTTAMRQALKQYMLSNNGPLKAKLYQLGQAISALTRCLLVLLMCIFTQKNTRCTPSFQKWKAVLTWSISDKTIK</sequence>
<dbReference type="Gene3D" id="3.90.550.10">
    <property type="entry name" value="Spore Coat Polysaccharide Biosynthesis Protein SpsA, Chain A"/>
    <property type="match status" value="1"/>
</dbReference>
<accession>A0A934RUF5</accession>
<dbReference type="PANTHER" id="PTHR43179">
    <property type="entry name" value="RHAMNOSYLTRANSFERASE WBBL"/>
    <property type="match status" value="1"/>
</dbReference>
<keyword evidence="4" id="KW-1185">Reference proteome</keyword>
<organism evidence="3 4">
    <name type="scientific">Pelagicoccus mobilis</name>
    <dbReference type="NCBI Taxonomy" id="415221"/>
    <lineage>
        <taxon>Bacteria</taxon>
        <taxon>Pseudomonadati</taxon>
        <taxon>Verrucomicrobiota</taxon>
        <taxon>Opitutia</taxon>
        <taxon>Puniceicoccales</taxon>
        <taxon>Pelagicoccaceae</taxon>
        <taxon>Pelagicoccus</taxon>
    </lineage>
</organism>
<dbReference type="SUPFAM" id="SSF53448">
    <property type="entry name" value="Nucleotide-diphospho-sugar transferases"/>
    <property type="match status" value="1"/>
</dbReference>
<dbReference type="InterPro" id="IPR001173">
    <property type="entry name" value="Glyco_trans_2-like"/>
</dbReference>
<dbReference type="PANTHER" id="PTHR43179:SF7">
    <property type="entry name" value="RHAMNOSYLTRANSFERASE WBBL"/>
    <property type="match status" value="1"/>
</dbReference>
<gene>
    <name evidence="3" type="ORF">JIN87_07090</name>
</gene>
<reference evidence="3" key="1">
    <citation type="submission" date="2021-01" db="EMBL/GenBank/DDBJ databases">
        <title>Modified the classification status of verrucomicrobia.</title>
        <authorList>
            <person name="Feng X."/>
        </authorList>
    </citation>
    <scope>NUCLEOTIDE SEQUENCE</scope>
    <source>
        <strain evidence="3">KCTC 13126</strain>
    </source>
</reference>
<evidence type="ECO:0000259" key="2">
    <source>
        <dbReference type="Pfam" id="PF00535"/>
    </source>
</evidence>
<protein>
    <submittedName>
        <fullName evidence="3">Glycosyltransferase family 2 protein</fullName>
    </submittedName>
</protein>
<feature type="region of interest" description="Disordered" evidence="1">
    <location>
        <begin position="1"/>
        <end position="22"/>
    </location>
</feature>
<evidence type="ECO:0000313" key="4">
    <source>
        <dbReference type="Proteomes" id="UP000617628"/>
    </source>
</evidence>
<proteinExistence type="predicted"/>
<dbReference type="EMBL" id="JAENIL010000010">
    <property type="protein sequence ID" value="MBK1876626.1"/>
    <property type="molecule type" value="Genomic_DNA"/>
</dbReference>
<name>A0A934RUF5_9BACT</name>
<dbReference type="CDD" id="cd04186">
    <property type="entry name" value="GT_2_like_c"/>
    <property type="match status" value="1"/>
</dbReference>
<dbReference type="Proteomes" id="UP000617628">
    <property type="component" value="Unassembled WGS sequence"/>
</dbReference>
<dbReference type="InterPro" id="IPR029044">
    <property type="entry name" value="Nucleotide-diphossugar_trans"/>
</dbReference>